<evidence type="ECO:0000256" key="2">
    <source>
        <dbReference type="ARBA" id="ARBA00022475"/>
    </source>
</evidence>
<evidence type="ECO:0000256" key="5">
    <source>
        <dbReference type="ARBA" id="ARBA00023136"/>
    </source>
</evidence>
<dbReference type="Proteomes" id="UP000682733">
    <property type="component" value="Unassembled WGS sequence"/>
</dbReference>
<evidence type="ECO:0000259" key="6">
    <source>
        <dbReference type="Pfam" id="PF10035"/>
    </source>
</evidence>
<sequence>MSVQINSEKANEIGAALVKSGYRQGFSLMQVTGGFSGRPKVIISTVCRYPESLLVVKIALEVDKHAFLSFTNVKGIVGRFGALKQVD</sequence>
<dbReference type="AlphaFoldDB" id="A0A8S2CN98"/>
<dbReference type="Proteomes" id="UP000677228">
    <property type="component" value="Unassembled WGS sequence"/>
</dbReference>
<evidence type="ECO:0000313" key="7">
    <source>
        <dbReference type="EMBL" id="CAF0723777.1"/>
    </source>
</evidence>
<name>A0A8S2CN98_9BILA</name>
<dbReference type="EMBL" id="CAJNOK010000028">
    <property type="protein sequence ID" value="CAF0723777.1"/>
    <property type="molecule type" value="Genomic_DNA"/>
</dbReference>
<dbReference type="Pfam" id="PF10035">
    <property type="entry name" value="DUF2179"/>
    <property type="match status" value="1"/>
</dbReference>
<keyword evidence="5" id="KW-0472">Membrane</keyword>
<evidence type="ECO:0000256" key="3">
    <source>
        <dbReference type="ARBA" id="ARBA00022692"/>
    </source>
</evidence>
<dbReference type="InterPro" id="IPR019264">
    <property type="entry name" value="DUF2179"/>
</dbReference>
<keyword evidence="4" id="KW-1133">Transmembrane helix</keyword>
<evidence type="ECO:0000313" key="8">
    <source>
        <dbReference type="EMBL" id="CAF3496199.1"/>
    </source>
</evidence>
<evidence type="ECO:0000256" key="4">
    <source>
        <dbReference type="ARBA" id="ARBA00022989"/>
    </source>
</evidence>
<comment type="caution">
    <text evidence="7">The sequence shown here is derived from an EMBL/GenBank/DDBJ whole genome shotgun (WGS) entry which is preliminary data.</text>
</comment>
<reference evidence="7" key="1">
    <citation type="submission" date="2021-02" db="EMBL/GenBank/DDBJ databases">
        <authorList>
            <person name="Nowell W R."/>
        </authorList>
    </citation>
    <scope>NUCLEOTIDE SEQUENCE</scope>
</reference>
<keyword evidence="2" id="KW-1003">Cell membrane</keyword>
<proteinExistence type="predicted"/>
<organism evidence="7 9">
    <name type="scientific">Didymodactylos carnosus</name>
    <dbReference type="NCBI Taxonomy" id="1234261"/>
    <lineage>
        <taxon>Eukaryota</taxon>
        <taxon>Metazoa</taxon>
        <taxon>Spiralia</taxon>
        <taxon>Gnathifera</taxon>
        <taxon>Rotifera</taxon>
        <taxon>Eurotatoria</taxon>
        <taxon>Bdelloidea</taxon>
        <taxon>Philodinida</taxon>
        <taxon>Philodinidae</taxon>
        <taxon>Didymodactylos</taxon>
    </lineage>
</organism>
<dbReference type="GO" id="GO:0005886">
    <property type="term" value="C:plasma membrane"/>
    <property type="evidence" value="ECO:0007669"/>
    <property type="project" value="UniProtKB-SubCell"/>
</dbReference>
<evidence type="ECO:0000256" key="1">
    <source>
        <dbReference type="ARBA" id="ARBA00004651"/>
    </source>
</evidence>
<protein>
    <recommendedName>
        <fullName evidence="6">DUF2179 domain-containing protein</fullName>
    </recommendedName>
</protein>
<keyword evidence="3" id="KW-0812">Transmembrane</keyword>
<dbReference type="EMBL" id="CAJOBA010000028">
    <property type="protein sequence ID" value="CAF3496199.1"/>
    <property type="molecule type" value="Genomic_DNA"/>
</dbReference>
<dbReference type="InterPro" id="IPR015867">
    <property type="entry name" value="N-reg_PII/ATP_PRibTrfase_C"/>
</dbReference>
<evidence type="ECO:0000313" key="9">
    <source>
        <dbReference type="Proteomes" id="UP000677228"/>
    </source>
</evidence>
<dbReference type="Gene3D" id="3.30.70.120">
    <property type="match status" value="1"/>
</dbReference>
<feature type="domain" description="DUF2179" evidence="6">
    <location>
        <begin position="25"/>
        <end position="78"/>
    </location>
</feature>
<comment type="subcellular location">
    <subcellularLocation>
        <location evidence="1">Cell membrane</location>
        <topology evidence="1">Multi-pass membrane protein</topology>
    </subcellularLocation>
</comment>
<accession>A0A8S2CN98</accession>
<gene>
    <name evidence="7" type="ORF">OVA965_LOCUS253</name>
    <name evidence="8" type="ORF">TMI583_LOCUS253</name>
</gene>